<dbReference type="STRING" id="33097.A0A150GXY5"/>
<dbReference type="EMBL" id="LSYV01000005">
    <property type="protein sequence ID" value="KXZ54691.1"/>
    <property type="molecule type" value="Genomic_DNA"/>
</dbReference>
<dbReference type="InterPro" id="IPR013212">
    <property type="entry name" value="Mad3/Bub1_I"/>
</dbReference>
<dbReference type="Gene3D" id="1.25.40.430">
    <property type="match status" value="1"/>
</dbReference>
<accession>A0A150GXY5</accession>
<dbReference type="Proteomes" id="UP000075714">
    <property type="component" value="Unassembled WGS sequence"/>
</dbReference>
<proteinExistence type="predicted"/>
<dbReference type="Pfam" id="PF08311">
    <property type="entry name" value="Mad3_BUB1_I"/>
    <property type="match status" value="1"/>
</dbReference>
<evidence type="ECO:0000259" key="1">
    <source>
        <dbReference type="PROSITE" id="PS51489"/>
    </source>
</evidence>
<dbReference type="PROSITE" id="PS51489">
    <property type="entry name" value="BUB1_N"/>
    <property type="match status" value="1"/>
</dbReference>
<reference evidence="3" key="1">
    <citation type="journal article" date="2016" name="Nat. Commun.">
        <title>The Gonium pectorale genome demonstrates co-option of cell cycle regulation during the evolution of multicellularity.</title>
        <authorList>
            <person name="Hanschen E.R."/>
            <person name="Marriage T.N."/>
            <person name="Ferris P.J."/>
            <person name="Hamaji T."/>
            <person name="Toyoda A."/>
            <person name="Fujiyama A."/>
            <person name="Neme R."/>
            <person name="Noguchi H."/>
            <person name="Minakuchi Y."/>
            <person name="Suzuki M."/>
            <person name="Kawai-Toyooka H."/>
            <person name="Smith D.R."/>
            <person name="Sparks H."/>
            <person name="Anderson J."/>
            <person name="Bakaric R."/>
            <person name="Luria V."/>
            <person name="Karger A."/>
            <person name="Kirschner M.W."/>
            <person name="Durand P.M."/>
            <person name="Michod R.E."/>
            <person name="Nozaki H."/>
            <person name="Olson B.J."/>
        </authorList>
    </citation>
    <scope>NUCLEOTIDE SEQUENCE [LARGE SCALE GENOMIC DNA]</scope>
    <source>
        <strain evidence="3">NIES-2863</strain>
    </source>
</reference>
<gene>
    <name evidence="2" type="ORF">GPECTOR_4g759</name>
</gene>
<evidence type="ECO:0000313" key="2">
    <source>
        <dbReference type="EMBL" id="KXZ54691.1"/>
    </source>
</evidence>
<dbReference type="InterPro" id="IPR011990">
    <property type="entry name" value="TPR-like_helical_dom_sf"/>
</dbReference>
<dbReference type="OrthoDB" id="20524at2759"/>
<name>A0A150GXY5_GONPE</name>
<sequence>MQFLTNEEGIAASHGRTNRSNAGLAQLFQRSTELVPRARGQASDAYMYLWIGYARYQWYRNEDEGRDLFKALKNQHMGDSCAHLYHEWALLEHQAGNTNKAISILQKGIKERAEPRS</sequence>
<comment type="caution">
    <text evidence="2">The sequence shown here is derived from an EMBL/GenBank/DDBJ whole genome shotgun (WGS) entry which is preliminary data.</text>
</comment>
<evidence type="ECO:0000313" key="3">
    <source>
        <dbReference type="Proteomes" id="UP000075714"/>
    </source>
</evidence>
<keyword evidence="3" id="KW-1185">Reference proteome</keyword>
<feature type="domain" description="BUB1 N-terminal" evidence="1">
    <location>
        <begin position="1"/>
        <end position="117"/>
    </location>
</feature>
<dbReference type="SUPFAM" id="SSF48452">
    <property type="entry name" value="TPR-like"/>
    <property type="match status" value="1"/>
</dbReference>
<protein>
    <recommendedName>
        <fullName evidence="1">BUB1 N-terminal domain-containing protein</fullName>
    </recommendedName>
</protein>
<organism evidence="2 3">
    <name type="scientific">Gonium pectorale</name>
    <name type="common">Green alga</name>
    <dbReference type="NCBI Taxonomy" id="33097"/>
    <lineage>
        <taxon>Eukaryota</taxon>
        <taxon>Viridiplantae</taxon>
        <taxon>Chlorophyta</taxon>
        <taxon>core chlorophytes</taxon>
        <taxon>Chlorophyceae</taxon>
        <taxon>CS clade</taxon>
        <taxon>Chlamydomonadales</taxon>
        <taxon>Volvocaceae</taxon>
        <taxon>Gonium</taxon>
    </lineage>
</organism>
<dbReference type="AlphaFoldDB" id="A0A150GXY5"/>
<dbReference type="SMART" id="SM00777">
    <property type="entry name" value="Mad3_BUB1_I"/>
    <property type="match status" value="1"/>
</dbReference>